<dbReference type="OrthoDB" id="71407at2759"/>
<feature type="compositionally biased region" description="Basic and acidic residues" evidence="1">
    <location>
        <begin position="119"/>
        <end position="129"/>
    </location>
</feature>
<feature type="compositionally biased region" description="Basic and acidic residues" evidence="1">
    <location>
        <begin position="55"/>
        <end position="73"/>
    </location>
</feature>
<name>A0A7M5WIJ1_9CNID</name>
<keyword evidence="4" id="KW-1185">Reference proteome</keyword>
<accession>A0A7M5WIJ1</accession>
<feature type="compositionally biased region" description="Polar residues" evidence="1">
    <location>
        <begin position="102"/>
        <end position="113"/>
    </location>
</feature>
<proteinExistence type="predicted"/>
<organism evidence="3 4">
    <name type="scientific">Clytia hemisphaerica</name>
    <dbReference type="NCBI Taxonomy" id="252671"/>
    <lineage>
        <taxon>Eukaryota</taxon>
        <taxon>Metazoa</taxon>
        <taxon>Cnidaria</taxon>
        <taxon>Hydrozoa</taxon>
        <taxon>Hydroidolina</taxon>
        <taxon>Leptothecata</taxon>
        <taxon>Obeliida</taxon>
        <taxon>Clytiidae</taxon>
        <taxon>Clytia</taxon>
    </lineage>
</organism>
<dbReference type="Gene3D" id="1.10.260.100">
    <property type="match status" value="2"/>
</dbReference>
<evidence type="ECO:0000313" key="4">
    <source>
        <dbReference type="Proteomes" id="UP000594262"/>
    </source>
</evidence>
<feature type="domain" description="STI1" evidence="2">
    <location>
        <begin position="264"/>
        <end position="305"/>
    </location>
</feature>
<feature type="region of interest" description="Disordered" evidence="1">
    <location>
        <begin position="98"/>
        <end position="129"/>
    </location>
</feature>
<dbReference type="GeneID" id="136823765"/>
<dbReference type="Proteomes" id="UP000594262">
    <property type="component" value="Unplaced"/>
</dbReference>
<reference evidence="3" key="1">
    <citation type="submission" date="2021-01" db="UniProtKB">
        <authorList>
            <consortium name="EnsemblMetazoa"/>
        </authorList>
    </citation>
    <scope>IDENTIFICATION</scope>
</reference>
<evidence type="ECO:0000259" key="2">
    <source>
        <dbReference type="SMART" id="SM00727"/>
    </source>
</evidence>
<evidence type="ECO:0000313" key="3">
    <source>
        <dbReference type="EnsemblMetazoa" id="CLYHEMP001909.1"/>
    </source>
</evidence>
<feature type="domain" description="STI1" evidence="2">
    <location>
        <begin position="167"/>
        <end position="207"/>
    </location>
</feature>
<dbReference type="SMART" id="SM00727">
    <property type="entry name" value="STI1"/>
    <property type="match status" value="2"/>
</dbReference>
<protein>
    <recommendedName>
        <fullName evidence="2">STI1 domain-containing protein</fullName>
    </recommendedName>
</protein>
<dbReference type="AlphaFoldDB" id="A0A7M5WIJ1"/>
<dbReference type="InterPro" id="IPR006636">
    <property type="entry name" value="STI1_HS-bd"/>
</dbReference>
<dbReference type="EnsemblMetazoa" id="CLYHEMT001909.1">
    <property type="protein sequence ID" value="CLYHEMP001909.1"/>
    <property type="gene ID" value="CLYHEMG001909"/>
</dbReference>
<sequence>MIEDDDVPPLEDMTETVQKLTLKKTNKSPSIPKAEFLEPAKSEFSVKNESVIKILGKDDKEGNQKPFKEKMEKQSTVNKSAKTSINFCGFQKGFLSGESNKKSTPANKPNKGSTPGVKGDFDITKDEKSQKDSKVFTEVQDAMKKQIPLLQSQDWVTEDLLTKIMQHPKLSKQFMDPRFSSAIEKFQKNPREVMEMCQTNEELREFIQQFCSLMGDHFTGLADQTDKTAKVQVQPTTATSKKQTTNLTKQYVEDEENMKEILSSPDIQHILQSPKIQQLFNLLRSDPNKAQRMLQSGDSEFRQHVQKLIDAGLLQMAR</sequence>
<dbReference type="RefSeq" id="XP_066936036.1">
    <property type="nucleotide sequence ID" value="XM_067079935.1"/>
</dbReference>
<feature type="region of interest" description="Disordered" evidence="1">
    <location>
        <begin position="55"/>
        <end position="80"/>
    </location>
</feature>
<evidence type="ECO:0000256" key="1">
    <source>
        <dbReference type="SAM" id="MobiDB-lite"/>
    </source>
</evidence>